<dbReference type="InterPro" id="IPR010916">
    <property type="entry name" value="TonB_box_CS"/>
</dbReference>
<evidence type="ECO:0008006" key="4">
    <source>
        <dbReference type="Google" id="ProtNLM"/>
    </source>
</evidence>
<feature type="chain" id="PRO_5023036275" description="DUF5666 domain-containing protein" evidence="1">
    <location>
        <begin position="22"/>
        <end position="129"/>
    </location>
</feature>
<dbReference type="PROSITE" id="PS00430">
    <property type="entry name" value="TONB_DEPENDENT_REC_1"/>
    <property type="match status" value="1"/>
</dbReference>
<keyword evidence="3" id="KW-1185">Reference proteome</keyword>
<dbReference type="EMBL" id="OOIQ01000003">
    <property type="protein sequence ID" value="SPO44382.1"/>
    <property type="molecule type" value="Genomic_DNA"/>
</dbReference>
<organism evidence="2 3">
    <name type="scientific">Pseudozyma antarctica</name>
    <name type="common">Yeast</name>
    <name type="synonym">Candida antarctica</name>
    <dbReference type="NCBI Taxonomy" id="84753"/>
    <lineage>
        <taxon>Eukaryota</taxon>
        <taxon>Fungi</taxon>
        <taxon>Dikarya</taxon>
        <taxon>Basidiomycota</taxon>
        <taxon>Ustilaginomycotina</taxon>
        <taxon>Ustilaginomycetes</taxon>
        <taxon>Ustilaginales</taxon>
        <taxon>Ustilaginaceae</taxon>
        <taxon>Moesziomyces</taxon>
    </lineage>
</organism>
<reference evidence="2" key="1">
    <citation type="submission" date="2018-03" db="EMBL/GenBank/DDBJ databases">
        <authorList>
            <person name="Guldener U."/>
        </authorList>
    </citation>
    <scope>NUCLEOTIDE SEQUENCE [LARGE SCALE GENOMIC DNA]</scope>
    <source>
        <strain evidence="2">ATCC34888</strain>
    </source>
</reference>
<keyword evidence="1" id="KW-0732">Signal</keyword>
<accession>A0A5C3FJ09</accession>
<dbReference type="RefSeq" id="XP_014658428.1">
    <property type="nucleotide sequence ID" value="XM_014802942.1"/>
</dbReference>
<evidence type="ECO:0000313" key="2">
    <source>
        <dbReference type="EMBL" id="SPO44382.1"/>
    </source>
</evidence>
<sequence>MFRTAPLIAFALICLAQTGRCQVDGPPSNWQPTGPASTAGLQVDANQNLKGFISASGDTFVVLAQDGQQTFTTEVNRVAISASDQVNCRHVEVDDLPQGPPNGEPGETAYHVRARDVCPGTPMQLDDAP</sequence>
<protein>
    <recommendedName>
        <fullName evidence="4">DUF5666 domain-containing protein</fullName>
    </recommendedName>
</protein>
<proteinExistence type="predicted"/>
<name>A0A5C3FJ09_PSEA2</name>
<comment type="caution">
    <text evidence="2">The sequence shown here is derived from an EMBL/GenBank/DDBJ whole genome shotgun (WGS) entry which is preliminary data.</text>
</comment>
<gene>
    <name evidence="2" type="ORF">PSANT_02067</name>
</gene>
<evidence type="ECO:0000256" key="1">
    <source>
        <dbReference type="SAM" id="SignalP"/>
    </source>
</evidence>
<dbReference type="Proteomes" id="UP000325008">
    <property type="component" value="Unassembled WGS sequence"/>
</dbReference>
<evidence type="ECO:0000313" key="3">
    <source>
        <dbReference type="Proteomes" id="UP000325008"/>
    </source>
</evidence>
<dbReference type="AlphaFoldDB" id="A0A5C3FJ09"/>
<feature type="signal peptide" evidence="1">
    <location>
        <begin position="1"/>
        <end position="21"/>
    </location>
</feature>